<evidence type="ECO:0000313" key="8">
    <source>
        <dbReference type="Proteomes" id="UP000728106"/>
    </source>
</evidence>
<dbReference type="Proteomes" id="UP000808038">
    <property type="component" value="Unassembled WGS sequence"/>
</dbReference>
<dbReference type="InterPro" id="IPR002068">
    <property type="entry name" value="A-crystallin/Hsp20_dom"/>
</dbReference>
<dbReference type="InterPro" id="IPR031107">
    <property type="entry name" value="Small_HSP"/>
</dbReference>
<dbReference type="Proteomes" id="UP000728106">
    <property type="component" value="Unassembled WGS sequence"/>
</dbReference>
<evidence type="ECO:0000256" key="1">
    <source>
        <dbReference type="PROSITE-ProRule" id="PRU00285"/>
    </source>
</evidence>
<dbReference type="Pfam" id="PF00011">
    <property type="entry name" value="HSP20"/>
    <property type="match status" value="1"/>
</dbReference>
<accession>A0A0R2F3L8</accession>
<protein>
    <submittedName>
        <fullName evidence="4">Hsp20/alpha crystallin family protein</fullName>
    </submittedName>
</protein>
<evidence type="ECO:0000256" key="2">
    <source>
        <dbReference type="RuleBase" id="RU003616"/>
    </source>
</evidence>
<dbReference type="STRING" id="1583.IV69_GL001571"/>
<name>A0A0R2F3L8_WEICO</name>
<dbReference type="InterPro" id="IPR008978">
    <property type="entry name" value="HSP20-like_chaperone"/>
</dbReference>
<dbReference type="Proteomes" id="UP000650485">
    <property type="component" value="Unassembled WGS sequence"/>
</dbReference>
<dbReference type="GeneID" id="57979079"/>
<organism evidence="4 7">
    <name type="scientific">Weissella confusa</name>
    <name type="common">Lactobacillus confusus</name>
    <dbReference type="NCBI Taxonomy" id="1583"/>
    <lineage>
        <taxon>Bacteria</taxon>
        <taxon>Bacillati</taxon>
        <taxon>Bacillota</taxon>
        <taxon>Bacilli</taxon>
        <taxon>Lactobacillales</taxon>
        <taxon>Lactobacillaceae</taxon>
        <taxon>Weissella</taxon>
    </lineage>
</organism>
<gene>
    <name evidence="4" type="ORF">H7R52_16035</name>
    <name evidence="6" type="ORF">HAU20_03985</name>
    <name evidence="5" type="ORF">HAU43_04835</name>
</gene>
<dbReference type="RefSeq" id="WP_003607632.1">
    <property type="nucleotide sequence ID" value="NZ_ALXH01000148.1"/>
</dbReference>
<comment type="caution">
    <text evidence="4">The sequence shown here is derived from an EMBL/GenBank/DDBJ whole genome shotgun (WGS) entry which is preliminary data.</text>
</comment>
<reference evidence="5" key="1">
    <citation type="submission" date="2020-02" db="EMBL/GenBank/DDBJ databases">
        <authorList>
            <person name="Fontana A."/>
            <person name="Patrone V."/>
            <person name="Morelli L."/>
        </authorList>
    </citation>
    <scope>NUCLEOTIDE SEQUENCE</scope>
    <source>
        <strain evidence="5">CCUG 30943</strain>
        <strain evidence="6">CCUG 43002</strain>
    </source>
</reference>
<dbReference type="EMBL" id="JAAOCP010000004">
    <property type="protein sequence ID" value="MBJ7638545.1"/>
    <property type="molecule type" value="Genomic_DNA"/>
</dbReference>
<comment type="similarity">
    <text evidence="1 2">Belongs to the small heat shock protein (HSP20) family.</text>
</comment>
<proteinExistence type="inferred from homology"/>
<dbReference type="EMBL" id="JACSZT010000020">
    <property type="protein sequence ID" value="MBC6499637.1"/>
    <property type="molecule type" value="Genomic_DNA"/>
</dbReference>
<reference evidence="4" key="2">
    <citation type="submission" date="2020-08" db="EMBL/GenBank/DDBJ databases">
        <title>Complete genome sequence of Weissella confusa strain FS54 provides insights into metabolic potential.</title>
        <authorList>
            <person name="Fhoula I."/>
            <person name="Najjari A."/>
            <person name="Lekired A."/>
            <person name="Bessrour-Aouam N."/>
            <person name="Jaballah S."/>
            <person name="Klibi N."/>
            <person name="Ouzari H.-I."/>
        </authorList>
    </citation>
    <scope>NUCLEOTIDE SEQUENCE</scope>
    <source>
        <strain evidence="4">FS54</strain>
    </source>
</reference>
<reference evidence="5 8" key="3">
    <citation type="journal article" date="2021" name="Int. J. Food Microbiol.">
        <title>Safety demonstration of a microbial species for use in the food chain: Weissella confusa.</title>
        <authorList>
            <person name="Bourdichon F."/>
            <person name="Patrone V."/>
            <person name="Fontana A."/>
            <person name="Milani G."/>
            <person name="Morelli L."/>
        </authorList>
    </citation>
    <scope>NUCLEOTIDE SEQUENCE [LARGE SCALE GENOMIC DNA]</scope>
    <source>
        <strain evidence="5">CCUG 30943</strain>
        <strain evidence="6 8">CCUG 43002</strain>
    </source>
</reference>
<evidence type="ECO:0000313" key="5">
    <source>
        <dbReference type="EMBL" id="MBJ7632409.1"/>
    </source>
</evidence>
<evidence type="ECO:0000313" key="6">
    <source>
        <dbReference type="EMBL" id="MBJ7638545.1"/>
    </source>
</evidence>
<evidence type="ECO:0000259" key="3">
    <source>
        <dbReference type="PROSITE" id="PS01031"/>
    </source>
</evidence>
<dbReference type="PANTHER" id="PTHR11527">
    <property type="entry name" value="HEAT-SHOCK PROTEIN 20 FAMILY MEMBER"/>
    <property type="match status" value="1"/>
</dbReference>
<dbReference type="OrthoDB" id="9811615at2"/>
<dbReference type="AlphaFoldDB" id="A0A0R2F3L8"/>
<dbReference type="CDD" id="cd06471">
    <property type="entry name" value="ACD_LpsHSP_like"/>
    <property type="match status" value="1"/>
</dbReference>
<feature type="domain" description="SHSP" evidence="3">
    <location>
        <begin position="24"/>
        <end position="138"/>
    </location>
</feature>
<sequence>MSHDLLRRHDAFGDLLDKMNASLMQAPAFGADVKSDVVEKDDHYEVVADIPGVDKDDIKVDYEDGTLQISATRHEIKDHSDKDGNILQSERSFGSVGRSYYLPNVDREKVSAKYKNGVLHITLPKAEVAKKSAIKIED</sequence>
<dbReference type="EMBL" id="JAAOCX010000005">
    <property type="protein sequence ID" value="MBJ7632409.1"/>
    <property type="molecule type" value="Genomic_DNA"/>
</dbReference>
<keyword evidence="8" id="KW-1185">Reference proteome</keyword>
<dbReference type="SUPFAM" id="SSF49764">
    <property type="entry name" value="HSP20-like chaperones"/>
    <property type="match status" value="1"/>
</dbReference>
<dbReference type="PROSITE" id="PS01031">
    <property type="entry name" value="SHSP"/>
    <property type="match status" value="1"/>
</dbReference>
<evidence type="ECO:0000313" key="7">
    <source>
        <dbReference type="Proteomes" id="UP000650485"/>
    </source>
</evidence>
<dbReference type="Gene3D" id="2.60.40.790">
    <property type="match status" value="1"/>
</dbReference>
<evidence type="ECO:0000313" key="4">
    <source>
        <dbReference type="EMBL" id="MBC6499637.1"/>
    </source>
</evidence>